<dbReference type="InterPro" id="IPR007016">
    <property type="entry name" value="O-antigen_ligase-rel_domated"/>
</dbReference>
<evidence type="ECO:0000259" key="6">
    <source>
        <dbReference type="Pfam" id="PF04932"/>
    </source>
</evidence>
<protein>
    <submittedName>
        <fullName evidence="7">O-antigen ligase</fullName>
    </submittedName>
</protein>
<feature type="transmembrane region" description="Helical" evidence="5">
    <location>
        <begin position="390"/>
        <end position="407"/>
    </location>
</feature>
<dbReference type="Pfam" id="PF04932">
    <property type="entry name" value="Wzy_C"/>
    <property type="match status" value="1"/>
</dbReference>
<feature type="transmembrane region" description="Helical" evidence="5">
    <location>
        <begin position="33"/>
        <end position="51"/>
    </location>
</feature>
<dbReference type="AlphaFoldDB" id="A0A4Q7N0U5"/>
<keyword evidence="2 5" id="KW-0812">Transmembrane</keyword>
<evidence type="ECO:0000256" key="3">
    <source>
        <dbReference type="ARBA" id="ARBA00022989"/>
    </source>
</evidence>
<evidence type="ECO:0000256" key="4">
    <source>
        <dbReference type="ARBA" id="ARBA00023136"/>
    </source>
</evidence>
<keyword evidence="4 5" id="KW-0472">Membrane</keyword>
<comment type="subcellular location">
    <subcellularLocation>
        <location evidence="1">Membrane</location>
        <topology evidence="1">Multi-pass membrane protein</topology>
    </subcellularLocation>
</comment>
<dbReference type="RefSeq" id="WP_083969681.1">
    <property type="nucleotide sequence ID" value="NZ_CBCSEB010000003.1"/>
</dbReference>
<dbReference type="PANTHER" id="PTHR37422">
    <property type="entry name" value="TEICHURONIC ACID BIOSYNTHESIS PROTEIN TUAE"/>
    <property type="match status" value="1"/>
</dbReference>
<reference evidence="7 8" key="1">
    <citation type="submission" date="2019-02" db="EMBL/GenBank/DDBJ databases">
        <title>Genomic Encyclopedia of Type Strains, Phase IV (KMG-IV): sequencing the most valuable type-strain genomes for metagenomic binning, comparative biology and taxonomic classification.</title>
        <authorList>
            <person name="Goeker M."/>
        </authorList>
    </citation>
    <scope>NUCLEOTIDE SEQUENCE [LARGE SCALE GENOMIC DNA]</scope>
    <source>
        <strain evidence="7 8">DSM 16618</strain>
    </source>
</reference>
<evidence type="ECO:0000256" key="2">
    <source>
        <dbReference type="ARBA" id="ARBA00022692"/>
    </source>
</evidence>
<dbReference type="GeneID" id="99728098"/>
<comment type="caution">
    <text evidence="7">The sequence shown here is derived from an EMBL/GenBank/DDBJ whole genome shotgun (WGS) entry which is preliminary data.</text>
</comment>
<feature type="transmembrane region" description="Helical" evidence="5">
    <location>
        <begin position="89"/>
        <end position="105"/>
    </location>
</feature>
<gene>
    <name evidence="7" type="ORF">EV679_0395</name>
</gene>
<dbReference type="GO" id="GO:0016020">
    <property type="term" value="C:membrane"/>
    <property type="evidence" value="ECO:0007669"/>
    <property type="project" value="UniProtKB-SubCell"/>
</dbReference>
<sequence length="415" mass="45777">MMPNRAFYTVLFSSIVVFLTGAISLVVPSGYSVSLLLSLAGLGALCVPGFLPKLERRDKWLIAVFLFYFAVWVFEIWRDGQPSSSLDKPVRILLAIPALFWLLRYPPSGKAFWGGVAVGAIVVGLWAGWQKLVLGLERAEGFTSTIQFGNISMLLGMLSLTGLAGWSQLQHRRWWWGVLLALGVAFGFMGSIFSGSRGGWIGVPFILLVLVRAYGKGLRPSQLWGLLGGVVALGSCLYFIPATGVKERVNSAFEDVYLYVQDNNPDSSLGGRFEMWKAGVYAIQEQPLLGRGSKGYIEYRDQLIAQGKVDPIISEFTHLHNEYIDITVKRGVLGLISLLLLYLVPLRMFMRMLGEGVVQRQPYAAAGAVLCVSYMDFGLSQTFLSHNSGVMVLFFMMVIIWSLVRAAEHAPAGQK</sequence>
<feature type="transmembrane region" description="Helical" evidence="5">
    <location>
        <begin position="331"/>
        <end position="350"/>
    </location>
</feature>
<keyword evidence="3 5" id="KW-1133">Transmembrane helix</keyword>
<feature type="transmembrane region" description="Helical" evidence="5">
    <location>
        <begin position="149"/>
        <end position="167"/>
    </location>
</feature>
<accession>A0A4Q7N0U5</accession>
<dbReference type="InterPro" id="IPR051533">
    <property type="entry name" value="WaaL-like"/>
</dbReference>
<feature type="transmembrane region" description="Helical" evidence="5">
    <location>
        <begin position="7"/>
        <end position="27"/>
    </location>
</feature>
<keyword evidence="7" id="KW-0436">Ligase</keyword>
<feature type="transmembrane region" description="Helical" evidence="5">
    <location>
        <begin position="60"/>
        <end position="77"/>
    </location>
</feature>
<feature type="transmembrane region" description="Helical" evidence="5">
    <location>
        <begin position="222"/>
        <end position="240"/>
    </location>
</feature>
<feature type="transmembrane region" description="Helical" evidence="5">
    <location>
        <begin position="112"/>
        <end position="129"/>
    </location>
</feature>
<evidence type="ECO:0000313" key="7">
    <source>
        <dbReference type="EMBL" id="RZS73206.1"/>
    </source>
</evidence>
<feature type="domain" description="O-antigen ligase-related" evidence="6">
    <location>
        <begin position="183"/>
        <end position="338"/>
    </location>
</feature>
<evidence type="ECO:0000313" key="8">
    <source>
        <dbReference type="Proteomes" id="UP000292039"/>
    </source>
</evidence>
<evidence type="ECO:0000256" key="5">
    <source>
        <dbReference type="SAM" id="Phobius"/>
    </source>
</evidence>
<evidence type="ECO:0000256" key="1">
    <source>
        <dbReference type="ARBA" id="ARBA00004141"/>
    </source>
</evidence>
<dbReference type="Proteomes" id="UP000292039">
    <property type="component" value="Unassembled WGS sequence"/>
</dbReference>
<proteinExistence type="predicted"/>
<feature type="transmembrane region" description="Helical" evidence="5">
    <location>
        <begin position="174"/>
        <end position="193"/>
    </location>
</feature>
<dbReference type="GO" id="GO:0016874">
    <property type="term" value="F:ligase activity"/>
    <property type="evidence" value="ECO:0007669"/>
    <property type="project" value="UniProtKB-KW"/>
</dbReference>
<dbReference type="PANTHER" id="PTHR37422:SF17">
    <property type="entry name" value="O-ANTIGEN LIGASE"/>
    <property type="match status" value="1"/>
</dbReference>
<organism evidence="7 8">
    <name type="scientific">Kerstersia gyiorum</name>
    <dbReference type="NCBI Taxonomy" id="206506"/>
    <lineage>
        <taxon>Bacteria</taxon>
        <taxon>Pseudomonadati</taxon>
        <taxon>Pseudomonadota</taxon>
        <taxon>Betaproteobacteria</taxon>
        <taxon>Burkholderiales</taxon>
        <taxon>Alcaligenaceae</taxon>
        <taxon>Kerstersia</taxon>
    </lineage>
</organism>
<name>A0A4Q7N0U5_9BURK</name>
<dbReference type="EMBL" id="SGWZ01000001">
    <property type="protein sequence ID" value="RZS73206.1"/>
    <property type="molecule type" value="Genomic_DNA"/>
</dbReference>